<evidence type="ECO:0000313" key="4">
    <source>
        <dbReference type="Proteomes" id="UP000215902"/>
    </source>
</evidence>
<evidence type="ECO:0000313" key="3">
    <source>
        <dbReference type="EMBL" id="PAA86899.1"/>
    </source>
</evidence>
<dbReference type="GO" id="GO:0006633">
    <property type="term" value="P:fatty acid biosynthetic process"/>
    <property type="evidence" value="ECO:0007669"/>
    <property type="project" value="InterPro"/>
</dbReference>
<dbReference type="EMBL" id="NIVC01000260">
    <property type="protein sequence ID" value="PAA86899.1"/>
    <property type="molecule type" value="Genomic_DNA"/>
</dbReference>
<name>A0A267GNN0_9PLAT</name>
<reference evidence="3 4" key="1">
    <citation type="submission" date="2017-06" db="EMBL/GenBank/DDBJ databases">
        <title>A platform for efficient transgenesis in Macrostomum lignano, a flatworm model organism for stem cell research.</title>
        <authorList>
            <person name="Berezikov E."/>
        </authorList>
    </citation>
    <scope>NUCLEOTIDE SEQUENCE [LARGE SCALE GENOMIC DNA]</scope>
    <source>
        <strain evidence="3">DV1</strain>
        <tissue evidence="3">Whole organism</tissue>
    </source>
</reference>
<organism evidence="3 4">
    <name type="scientific">Macrostomum lignano</name>
    <dbReference type="NCBI Taxonomy" id="282301"/>
    <lineage>
        <taxon>Eukaryota</taxon>
        <taxon>Metazoa</taxon>
        <taxon>Spiralia</taxon>
        <taxon>Lophotrochozoa</taxon>
        <taxon>Platyhelminthes</taxon>
        <taxon>Rhabditophora</taxon>
        <taxon>Macrostomorpha</taxon>
        <taxon>Macrostomida</taxon>
        <taxon>Macrostomidae</taxon>
        <taxon>Macrostomum</taxon>
    </lineage>
</organism>
<dbReference type="Proteomes" id="UP000215902">
    <property type="component" value="Unassembled WGS sequence"/>
</dbReference>
<evidence type="ECO:0000259" key="1">
    <source>
        <dbReference type="Pfam" id="PF05292"/>
    </source>
</evidence>
<evidence type="ECO:0000259" key="2">
    <source>
        <dbReference type="Pfam" id="PF17408"/>
    </source>
</evidence>
<dbReference type="InterPro" id="IPR042303">
    <property type="entry name" value="Malonyl_CoA_deC_C_sf"/>
</dbReference>
<feature type="domain" description="Malonyl-CoA decarboxylase N-terminal" evidence="2">
    <location>
        <begin position="79"/>
        <end position="149"/>
    </location>
</feature>
<dbReference type="GO" id="GO:2001294">
    <property type="term" value="P:malonyl-CoA catabolic process"/>
    <property type="evidence" value="ECO:0007669"/>
    <property type="project" value="TreeGrafter"/>
</dbReference>
<feature type="non-terminal residue" evidence="3">
    <location>
        <position position="1"/>
    </location>
</feature>
<dbReference type="Pfam" id="PF05292">
    <property type="entry name" value="MCD"/>
    <property type="match status" value="1"/>
</dbReference>
<dbReference type="InterPro" id="IPR035372">
    <property type="entry name" value="MCD_N"/>
</dbReference>
<dbReference type="InterPro" id="IPR007956">
    <property type="entry name" value="Malonyl_CoA_deC_C"/>
</dbReference>
<gene>
    <name evidence="3" type="ORF">BOX15_Mlig003902g2</name>
</gene>
<feature type="domain" description="Malonyl-CoA decarboxylase C-terminal" evidence="1">
    <location>
        <begin position="152"/>
        <end position="436"/>
    </location>
</feature>
<dbReference type="Pfam" id="PF17408">
    <property type="entry name" value="MCD_N"/>
    <property type="match status" value="1"/>
</dbReference>
<dbReference type="InterPro" id="IPR038351">
    <property type="entry name" value="MCD_N_sf"/>
</dbReference>
<dbReference type="GO" id="GO:0005782">
    <property type="term" value="C:peroxisomal matrix"/>
    <property type="evidence" value="ECO:0007669"/>
    <property type="project" value="TreeGrafter"/>
</dbReference>
<comment type="caution">
    <text evidence="3">The sequence shown here is derived from an EMBL/GenBank/DDBJ whole genome shotgun (WGS) entry which is preliminary data.</text>
</comment>
<proteinExistence type="predicted"/>
<keyword evidence="4" id="KW-1185">Reference proteome</keyword>
<dbReference type="InterPro" id="IPR038917">
    <property type="entry name" value="Malonyl_CoA_deC"/>
</dbReference>
<dbReference type="GO" id="GO:0005759">
    <property type="term" value="C:mitochondrial matrix"/>
    <property type="evidence" value="ECO:0007669"/>
    <property type="project" value="TreeGrafter"/>
</dbReference>
<dbReference type="PANTHER" id="PTHR28641:SF1">
    <property type="entry name" value="MALONYL-COA DECARBOXYLASE, MITOCHONDRIAL"/>
    <property type="match status" value="1"/>
</dbReference>
<dbReference type="Gene3D" id="3.40.630.150">
    <property type="entry name" value="Malonyl-CoA decarboxylase, catalytic domain"/>
    <property type="match status" value="1"/>
</dbReference>
<dbReference type="STRING" id="282301.A0A267GNN0"/>
<sequence>SLKKMVLKAILEDTYNLMKVIKRGREVVSGSIAERICDSYKQLSLAEKETFFNMLVSDHGVAETTKIGITLDRSNPVESIQRLQNLRHITQPQFAGLFRVLGKAQGGVKFMVNMRTDLSKLTGKSTVEATPAVVPVIDHELKQLLSVWFSSGLFHLQRATWESPSRLLEKVAASEAVHPILGWQDLKRRVGAYKRCFVFTHPCLPGEPLVILHAALLENVADTMEKIVPALFEHMPDSVEDPARVKVANFYSISRPIDGLSGIDLGSNIVRRVMHRLQAEYPKLQHFSSLSPIPGFNNWLFGQINRHLQHEVFARILDDVRPESSDLLPLFSDETHVKMMQLFDVDNNKDLYTKLSMTLESQEWITSPVLVSELKQPLMKLCARYLFALKHRGHALDPIANFHLRNGAVMYRLCWQADQSPNGLSQSCGMMVNYRYYPELTEGFSEKYYFTKRIPVGEPFASVISIEPDSLPLDP</sequence>
<dbReference type="PANTHER" id="PTHR28641">
    <property type="match status" value="1"/>
</dbReference>
<evidence type="ECO:0008006" key="5">
    <source>
        <dbReference type="Google" id="ProtNLM"/>
    </source>
</evidence>
<protein>
    <recommendedName>
        <fullName evidence="5">Malonyl-CoA decarboxylase</fullName>
    </recommendedName>
</protein>
<dbReference type="OrthoDB" id="426718at2759"/>
<dbReference type="AlphaFoldDB" id="A0A267GNN0"/>
<dbReference type="GO" id="GO:0050080">
    <property type="term" value="F:malonyl-CoA decarboxylase activity"/>
    <property type="evidence" value="ECO:0007669"/>
    <property type="project" value="InterPro"/>
</dbReference>
<dbReference type="GO" id="GO:0006085">
    <property type="term" value="P:acetyl-CoA biosynthetic process"/>
    <property type="evidence" value="ECO:0007669"/>
    <property type="project" value="TreeGrafter"/>
</dbReference>
<accession>A0A267GNN0</accession>
<dbReference type="Gene3D" id="1.20.140.90">
    <property type="entry name" value="Malonyl-CoA decarboxylase, oligemerization domain"/>
    <property type="match status" value="1"/>
</dbReference>
<dbReference type="FunFam" id="3.40.630.150:FF:000001">
    <property type="entry name" value="Malonyl-CoA decarboxylase, mitochondrial"/>
    <property type="match status" value="1"/>
</dbReference>